<evidence type="ECO:0008006" key="6">
    <source>
        <dbReference type="Google" id="ProtNLM"/>
    </source>
</evidence>
<geneLocation type="plasmid" evidence="3 5">
    <name>unnamed3</name>
</geneLocation>
<evidence type="ECO:0000313" key="3">
    <source>
        <dbReference type="EMBL" id="QKH22823.1"/>
    </source>
</evidence>
<dbReference type="RefSeq" id="WP_000335336.1">
    <property type="nucleotide sequence ID" value="NZ_CP009334.1"/>
</dbReference>
<dbReference type="EMBL" id="CP009334">
    <property type="protein sequence ID" value="AJG73915.1"/>
    <property type="molecule type" value="Genomic_DNA"/>
</dbReference>
<reference evidence="2" key="2">
    <citation type="submission" date="2019-07" db="EMBL/GenBank/DDBJ databases">
        <title>Phylogenomic Reclassification of ATCC Bacillus Strains and Various Taxa within the Genus Bacillus.</title>
        <authorList>
            <person name="Riojas M.A."/>
            <person name="Frank A.M."/>
            <person name="Fenn S.L."/>
            <person name="King S.P."/>
            <person name="Brower S.M."/>
            <person name="Hazbon M.H."/>
        </authorList>
    </citation>
    <scope>NUCLEOTIDE SEQUENCE</scope>
    <source>
        <strain evidence="2">ATCC 35646</strain>
    </source>
</reference>
<organism evidence="3 5">
    <name type="scientific">Bacillus thuringiensis</name>
    <dbReference type="NCBI Taxonomy" id="1428"/>
    <lineage>
        <taxon>Bacteria</taxon>
        <taxon>Bacillati</taxon>
        <taxon>Bacillota</taxon>
        <taxon>Bacilli</taxon>
        <taxon>Bacillales</taxon>
        <taxon>Bacillaceae</taxon>
        <taxon>Bacillus</taxon>
        <taxon>Bacillus cereus group</taxon>
    </lineage>
</organism>
<dbReference type="EMBL" id="CP053979">
    <property type="protein sequence ID" value="QKH22823.1"/>
    <property type="molecule type" value="Genomic_DNA"/>
</dbReference>
<evidence type="ECO:0000313" key="1">
    <source>
        <dbReference type="EMBL" id="AJG73915.1"/>
    </source>
</evidence>
<evidence type="ECO:0000313" key="4">
    <source>
        <dbReference type="Proteomes" id="UP000031876"/>
    </source>
</evidence>
<reference evidence="1 4" key="1">
    <citation type="journal article" date="2015" name="Genome Announc.">
        <title>Complete genome sequences for 35 biothreat assay-relevant bacillus species.</title>
        <authorList>
            <person name="Johnson S.L."/>
            <person name="Daligault H.E."/>
            <person name="Davenport K.W."/>
            <person name="Jaissle J."/>
            <person name="Frey K.G."/>
            <person name="Ladner J.T."/>
            <person name="Broomall S.M."/>
            <person name="Bishop-Lilly K.A."/>
            <person name="Bruce D.C."/>
            <person name="Gibbons H.S."/>
            <person name="Coyne S.R."/>
            <person name="Lo C.C."/>
            <person name="Meincke L."/>
            <person name="Munk A.C."/>
            <person name="Koroleva G.I."/>
            <person name="Rosenzweig C.N."/>
            <person name="Palacios G.F."/>
            <person name="Redden C.L."/>
            <person name="Minogue T.D."/>
            <person name="Chain P.S."/>
        </authorList>
    </citation>
    <scope>NUCLEOTIDE SEQUENCE [LARGE SCALE GENOMIC DNA]</scope>
    <source>
        <strain evidence="1 4">HD1011</strain>
        <plasmid evidence="1 4">2</plasmid>
    </source>
</reference>
<evidence type="ECO:0000313" key="5">
    <source>
        <dbReference type="Proteomes" id="UP000501107"/>
    </source>
</evidence>
<dbReference type="Proteomes" id="UP000501107">
    <property type="component" value="Plasmid unnamed3"/>
</dbReference>
<dbReference type="AlphaFoldDB" id="A0A0B5NBZ1"/>
<dbReference type="Proteomes" id="UP001181533">
    <property type="component" value="Unassembled WGS sequence"/>
</dbReference>
<protein>
    <recommendedName>
        <fullName evidence="6">Cysteine-rich protein</fullName>
    </recommendedName>
</protein>
<dbReference type="KEGG" id="btw:BF38_5722"/>
<geneLocation type="plasmid" evidence="1 4">
    <name>2</name>
</geneLocation>
<evidence type="ECO:0000313" key="2">
    <source>
        <dbReference type="EMBL" id="MDR4174520.1"/>
    </source>
</evidence>
<gene>
    <name evidence="1" type="ORF">BF38_5722</name>
    <name evidence="2" type="ORF">FO599_00060</name>
    <name evidence="3" type="ORF">FOC89_02245</name>
</gene>
<name>A0A0B5NBZ1_BACTU</name>
<accession>A0A0B5NBZ1</accession>
<keyword evidence="3" id="KW-0614">Plasmid</keyword>
<sequence length="426" mass="49267">MCKSNECKVISCKGRVVNKEYCRKHLKALLDGTLECKVSDCNREMLYDGYCGKHHMQWRRYDRVFTDLEFKEIKPNLFCKVDGCLSKRNSGGYCEEHGYVKLDEKFKDKCKEKGCSSKSVEGDLCIEHYIEKKKLNLKDTVTPYDKGEDRTGTMCKIVYCCNGQEIDGYCGKHAILISLGKLEEEMSRRGTVKCKVDGCESWVKNGTLCPMHKAHMKRYGRVLTKEEHKQKTPKAYCRAEGCYVREPKGRYCEDHQDIGMKELKTSKIKDNLCLHENCKRKVFINNICTTHYIKDEGEISLNGVSTPYDKGEDRTGTMCKIVYCCNGQEIDGYCTKHAILIHANKLESEMKRIGRVKCKIDDCIQWSKTDGLCARHKNQERRYGKALTDKEFKEKKPHLFCNIDGCLNRKAEGKYCEEHHQLTKIN</sequence>
<proteinExistence type="predicted"/>
<dbReference type="Proteomes" id="UP000031876">
    <property type="component" value="Plasmid 2"/>
</dbReference>
<reference evidence="3 5" key="3">
    <citation type="submission" date="2020-05" db="EMBL/GenBank/DDBJ databases">
        <title>FDA dAtabase for Regulatory Grade micrObial Sequences (FDA-ARGOS): Supporting development and validation of Infectious Disease Dx tests.</title>
        <authorList>
            <person name="Nelson B."/>
            <person name="Plummer A."/>
            <person name="Tallon L."/>
            <person name="Sadzewicz L."/>
            <person name="Zhao X."/>
            <person name="Vavikolanu K."/>
            <person name="Mehta A."/>
            <person name="Aluvathingal J."/>
            <person name="Nadendla S."/>
            <person name="Myers T."/>
            <person name="Yan Y."/>
            <person name="Sichtig H."/>
        </authorList>
    </citation>
    <scope>NUCLEOTIDE SEQUENCE [LARGE SCALE GENOMIC DNA]</scope>
    <source>
        <strain evidence="3 5">FDAARGOS_795</strain>
        <plasmid evidence="3 5">unnamed3</plasmid>
    </source>
</reference>
<dbReference type="EMBL" id="VKQN01000001">
    <property type="protein sequence ID" value="MDR4174520.1"/>
    <property type="molecule type" value="Genomic_DNA"/>
</dbReference>